<accession>A0A8H7SMI2</accession>
<dbReference type="PANTHER" id="PTHR32470:SF2">
    <property type="entry name" value="NADH DEHYDROGENASE [UBIQUINONE] 1 ALPHA SUBCOMPLEX ASSEMBLY FACTOR 2"/>
    <property type="match status" value="1"/>
</dbReference>
<protein>
    <recommendedName>
        <fullName evidence="5">NADH dehydrogenase [ubiquinone] 1 alpha subcomplex subunit 12</fullName>
    </recommendedName>
</protein>
<feature type="non-terminal residue" evidence="3">
    <location>
        <position position="1"/>
    </location>
</feature>
<comment type="caution">
    <text evidence="3">The sequence shown here is derived from an EMBL/GenBank/DDBJ whole genome shotgun (WGS) entry which is preliminary data.</text>
</comment>
<name>A0A8H7SMI2_9FUNG</name>
<reference evidence="3" key="1">
    <citation type="submission" date="2021-01" db="EMBL/GenBank/DDBJ databases">
        <title>Metabolic potential, ecology and presence of endohyphal bacteria is reflected in genomic diversity of Mucoromycotina.</title>
        <authorList>
            <person name="Muszewska A."/>
            <person name="Okrasinska A."/>
            <person name="Steczkiewicz K."/>
            <person name="Drgas O."/>
            <person name="Orlowska M."/>
            <person name="Perlinska-Lenart U."/>
            <person name="Aleksandrzak-Piekarczyk T."/>
            <person name="Szatraj K."/>
            <person name="Zielenkiewicz U."/>
            <person name="Pilsyk S."/>
            <person name="Malc E."/>
            <person name="Mieczkowski P."/>
            <person name="Kruszewska J.S."/>
            <person name="Biernat P."/>
            <person name="Pawlowska J."/>
        </authorList>
    </citation>
    <scope>NUCLEOTIDE SEQUENCE</scope>
    <source>
        <strain evidence="3">WA0000018081</strain>
    </source>
</reference>
<dbReference type="GO" id="GO:0005739">
    <property type="term" value="C:mitochondrion"/>
    <property type="evidence" value="ECO:0007669"/>
    <property type="project" value="TreeGrafter"/>
</dbReference>
<feature type="region of interest" description="Disordered" evidence="1">
    <location>
        <begin position="131"/>
        <end position="166"/>
    </location>
</feature>
<dbReference type="AlphaFoldDB" id="A0A8H7SMI2"/>
<feature type="signal peptide" evidence="2">
    <location>
        <begin position="1"/>
        <end position="18"/>
    </location>
</feature>
<sequence>ISLAFFESSLALLASASAFSAAILSSSAFLAAASAACPNPLGGRMKRWVQMHDKKGNDDLTVFSQDKLPVQWVSWLRHTRTVAPTINDLIQEERRREMVQSRAKALDQQWAKRKLELEKIQEDEQLEVNRLSAIDKAGEQKVQTTQPTGQGDTFSPGEWTPTRSKR</sequence>
<proteinExistence type="predicted"/>
<organism evidence="3 4">
    <name type="scientific">Thamnidium elegans</name>
    <dbReference type="NCBI Taxonomy" id="101142"/>
    <lineage>
        <taxon>Eukaryota</taxon>
        <taxon>Fungi</taxon>
        <taxon>Fungi incertae sedis</taxon>
        <taxon>Mucoromycota</taxon>
        <taxon>Mucoromycotina</taxon>
        <taxon>Mucoromycetes</taxon>
        <taxon>Mucorales</taxon>
        <taxon>Mucorineae</taxon>
        <taxon>Mucoraceae</taxon>
        <taxon>Thamnidium</taxon>
    </lineage>
</organism>
<keyword evidence="2" id="KW-0732">Signal</keyword>
<gene>
    <name evidence="3" type="ORF">INT48_001608</name>
</gene>
<evidence type="ECO:0000313" key="4">
    <source>
        <dbReference type="Proteomes" id="UP000613177"/>
    </source>
</evidence>
<evidence type="ECO:0000256" key="1">
    <source>
        <dbReference type="SAM" id="MobiDB-lite"/>
    </source>
</evidence>
<feature type="compositionally biased region" description="Polar residues" evidence="1">
    <location>
        <begin position="141"/>
        <end position="153"/>
    </location>
</feature>
<dbReference type="InterPro" id="IPR052618">
    <property type="entry name" value="ComplexI_NDUFA12"/>
</dbReference>
<dbReference type="Proteomes" id="UP000613177">
    <property type="component" value="Unassembled WGS sequence"/>
</dbReference>
<evidence type="ECO:0000256" key="2">
    <source>
        <dbReference type="SAM" id="SignalP"/>
    </source>
</evidence>
<keyword evidence="4" id="KW-1185">Reference proteome</keyword>
<dbReference type="EMBL" id="JAEPRE010000172">
    <property type="protein sequence ID" value="KAG2231001.1"/>
    <property type="molecule type" value="Genomic_DNA"/>
</dbReference>
<dbReference type="GO" id="GO:0032981">
    <property type="term" value="P:mitochondrial respiratory chain complex I assembly"/>
    <property type="evidence" value="ECO:0007669"/>
    <property type="project" value="TreeGrafter"/>
</dbReference>
<evidence type="ECO:0000313" key="3">
    <source>
        <dbReference type="EMBL" id="KAG2231001.1"/>
    </source>
</evidence>
<dbReference type="PANTHER" id="PTHR32470">
    <property type="entry name" value="ADH DEHYDROGENASE [UBIQUINONE] 1 ALPHA SUBCOMPLEX ASSEMBLY FACTOR 2"/>
    <property type="match status" value="1"/>
</dbReference>
<evidence type="ECO:0008006" key="5">
    <source>
        <dbReference type="Google" id="ProtNLM"/>
    </source>
</evidence>
<feature type="chain" id="PRO_5034525495" description="NADH dehydrogenase [ubiquinone] 1 alpha subcomplex subunit 12" evidence="2">
    <location>
        <begin position="19"/>
        <end position="166"/>
    </location>
</feature>